<feature type="transmembrane region" description="Helical" evidence="5">
    <location>
        <begin position="60"/>
        <end position="79"/>
    </location>
</feature>
<evidence type="ECO:0000256" key="5">
    <source>
        <dbReference type="SAM" id="Phobius"/>
    </source>
</evidence>
<evidence type="ECO:0000256" key="3">
    <source>
        <dbReference type="ARBA" id="ARBA00022989"/>
    </source>
</evidence>
<evidence type="ECO:0000256" key="2">
    <source>
        <dbReference type="ARBA" id="ARBA00022692"/>
    </source>
</evidence>
<evidence type="ECO:0000313" key="7">
    <source>
        <dbReference type="Proteomes" id="UP000054466"/>
    </source>
</evidence>
<organism evidence="6 7">
    <name type="scientific">Cladophialophora immunda</name>
    <dbReference type="NCBI Taxonomy" id="569365"/>
    <lineage>
        <taxon>Eukaryota</taxon>
        <taxon>Fungi</taxon>
        <taxon>Dikarya</taxon>
        <taxon>Ascomycota</taxon>
        <taxon>Pezizomycotina</taxon>
        <taxon>Eurotiomycetes</taxon>
        <taxon>Chaetothyriomycetidae</taxon>
        <taxon>Chaetothyriales</taxon>
        <taxon>Herpotrichiellaceae</taxon>
        <taxon>Cladophialophora</taxon>
    </lineage>
</organism>
<feature type="transmembrane region" description="Helical" evidence="5">
    <location>
        <begin position="91"/>
        <end position="115"/>
    </location>
</feature>
<dbReference type="PANTHER" id="PTHR31465">
    <property type="entry name" value="PROTEIN RTA1-RELATED"/>
    <property type="match status" value="1"/>
</dbReference>
<reference evidence="6 7" key="1">
    <citation type="submission" date="2015-01" db="EMBL/GenBank/DDBJ databases">
        <title>The Genome Sequence of Cladophialophora immunda CBS83496.</title>
        <authorList>
            <consortium name="The Broad Institute Genomics Platform"/>
            <person name="Cuomo C."/>
            <person name="de Hoog S."/>
            <person name="Gorbushina A."/>
            <person name="Stielow B."/>
            <person name="Teixiera M."/>
            <person name="Abouelleil A."/>
            <person name="Chapman S.B."/>
            <person name="Priest M."/>
            <person name="Young S.K."/>
            <person name="Wortman J."/>
            <person name="Nusbaum C."/>
            <person name="Birren B."/>
        </authorList>
    </citation>
    <scope>NUCLEOTIDE SEQUENCE [LARGE SCALE GENOMIC DNA]</scope>
    <source>
        <strain evidence="6 7">CBS 83496</strain>
    </source>
</reference>
<dbReference type="OrthoDB" id="1844152at2759"/>
<evidence type="ECO:0008006" key="8">
    <source>
        <dbReference type="Google" id="ProtNLM"/>
    </source>
</evidence>
<name>A0A0D2D0K9_9EURO</name>
<feature type="transmembrane region" description="Helical" evidence="5">
    <location>
        <begin position="177"/>
        <end position="196"/>
    </location>
</feature>
<feature type="transmembrane region" description="Helical" evidence="5">
    <location>
        <begin position="32"/>
        <end position="53"/>
    </location>
</feature>
<comment type="subcellular location">
    <subcellularLocation>
        <location evidence="1">Membrane</location>
        <topology evidence="1">Multi-pass membrane protein</topology>
    </subcellularLocation>
</comment>
<keyword evidence="3 5" id="KW-1133">Transmembrane helix</keyword>
<dbReference type="RefSeq" id="XP_016249545.1">
    <property type="nucleotide sequence ID" value="XM_016392026.1"/>
</dbReference>
<dbReference type="GeneID" id="27344345"/>
<accession>A0A0D2D0K9</accession>
<dbReference type="GO" id="GO:0000324">
    <property type="term" value="C:fungal-type vacuole"/>
    <property type="evidence" value="ECO:0007669"/>
    <property type="project" value="TreeGrafter"/>
</dbReference>
<evidence type="ECO:0000256" key="1">
    <source>
        <dbReference type="ARBA" id="ARBA00004141"/>
    </source>
</evidence>
<dbReference type="VEuPathDB" id="FungiDB:PV07_05151"/>
<gene>
    <name evidence="6" type="ORF">PV07_05151</name>
</gene>
<dbReference type="GO" id="GO:0005886">
    <property type="term" value="C:plasma membrane"/>
    <property type="evidence" value="ECO:0007669"/>
    <property type="project" value="TreeGrafter"/>
</dbReference>
<dbReference type="Proteomes" id="UP000054466">
    <property type="component" value="Unassembled WGS sequence"/>
</dbReference>
<evidence type="ECO:0000313" key="6">
    <source>
        <dbReference type="EMBL" id="KIW29329.1"/>
    </source>
</evidence>
<proteinExistence type="predicted"/>
<feature type="transmembrane region" description="Helical" evidence="5">
    <location>
        <begin position="217"/>
        <end position="240"/>
    </location>
</feature>
<keyword evidence="7" id="KW-1185">Reference proteome</keyword>
<dbReference type="AlphaFoldDB" id="A0A0D2D0K9"/>
<sequence>MSVNPAHVNPLDCNEVSEQCPVKASIYGYYPILASNAFFSALFGLCFIVNFGLGWRYRTWSYMLAMCLACVSSCIGYVGRCLMHRNPFDSVGFEIQICCLTFAPAFNAAAIYLILKHLVLQLGRELSRIRPKYYTWGFITADFLALTLQAAGGGIAGSAGDDESFRNVGDRLMITGISWQVLTLLIFGATTTDYSIRRLKSQPLPDPARSLIHDVKFQVFVVAQLIAYLAILIRCVYRVAEMANGWRNPIMQNQGLFIGLDSVLVLPLPPNFDKALMSDPARSVLPQSFRHFYTLDISSQPSQAIVTGKGLERQIMSRRNRAVVNFGWRKPWCKLSHVRFDRG</sequence>
<keyword evidence="4 5" id="KW-0472">Membrane</keyword>
<protein>
    <recommendedName>
        <fullName evidence="8">RTA1 domain-containing protein</fullName>
    </recommendedName>
</protein>
<dbReference type="EMBL" id="KN847042">
    <property type="protein sequence ID" value="KIW29329.1"/>
    <property type="molecule type" value="Genomic_DNA"/>
</dbReference>
<keyword evidence="2 5" id="KW-0812">Transmembrane</keyword>
<dbReference type="STRING" id="569365.A0A0D2D0K9"/>
<dbReference type="Pfam" id="PF04479">
    <property type="entry name" value="RTA1"/>
    <property type="match status" value="1"/>
</dbReference>
<dbReference type="PANTHER" id="PTHR31465:SF8">
    <property type="entry name" value="DOMAIN PROTEIN, PUTATIVE (AFU_ORTHOLOGUE AFUA_6G14140)-RELATED"/>
    <property type="match status" value="1"/>
</dbReference>
<dbReference type="InterPro" id="IPR007568">
    <property type="entry name" value="RTA1"/>
</dbReference>
<evidence type="ECO:0000256" key="4">
    <source>
        <dbReference type="ARBA" id="ARBA00023136"/>
    </source>
</evidence>
<feature type="transmembrane region" description="Helical" evidence="5">
    <location>
        <begin position="136"/>
        <end position="157"/>
    </location>
</feature>